<evidence type="ECO:0000313" key="1">
    <source>
        <dbReference type="EMBL" id="SUZ60922.1"/>
    </source>
</evidence>
<proteinExistence type="predicted"/>
<dbReference type="InterPro" id="IPR010349">
    <property type="entry name" value="Asparaginase_II"/>
</dbReference>
<organism evidence="1">
    <name type="scientific">marine metagenome</name>
    <dbReference type="NCBI Taxonomy" id="408172"/>
    <lineage>
        <taxon>unclassified sequences</taxon>
        <taxon>metagenomes</taxon>
        <taxon>ecological metagenomes</taxon>
    </lineage>
</organism>
<name>A0A381P1Z8_9ZZZZ</name>
<accession>A0A381P1Z8</accession>
<reference evidence="1" key="1">
    <citation type="submission" date="2018-05" db="EMBL/GenBank/DDBJ databases">
        <authorList>
            <person name="Lanie J.A."/>
            <person name="Ng W.-L."/>
            <person name="Kazmierczak K.M."/>
            <person name="Andrzejewski T.M."/>
            <person name="Davidsen T.M."/>
            <person name="Wayne K.J."/>
            <person name="Tettelin H."/>
            <person name="Glass J.I."/>
            <person name="Rusch D."/>
            <person name="Podicherti R."/>
            <person name="Tsui H.-C.T."/>
            <person name="Winkler M.E."/>
        </authorList>
    </citation>
    <scope>NUCLEOTIDE SEQUENCE</scope>
</reference>
<gene>
    <name evidence="1" type="ORF">METZ01_LOCUS13776</name>
</gene>
<dbReference type="Pfam" id="PF06089">
    <property type="entry name" value="Asparaginase_II"/>
    <property type="match status" value="1"/>
</dbReference>
<sequence>MAILCKVSRGDFTESIHVVFAVVVDGSDNIIYSTGDPHYLTCVRSSLKPFQAAAAIREGSVDTAGFTDDEIALMCASHMGEDIHVQTAKRMIDKLGFDLNDYECGVHPSSDRVSRYQQIKNGSEPNALNNNCSGKHAGMLALAKHLVGDPVGYTKLEHPVQQTIIRVLKKYTGLNDIQTGIDGCSVPTPFLTLEVIARLFQLLSSEKFPELDRVFDAMVAHPYNISGKDQFDTLFIEALQGRGITKGGGESVRGISLKKKNGNSIGIALKVLDGHHRAMPLATMTLLKHLDLLSDKELTSLSRFQRKILRNHRNIEIGNIEAIVEM</sequence>
<dbReference type="PANTHER" id="PTHR42110:SF1">
    <property type="entry name" value="L-ASPARAGINASE, PUTATIVE (AFU_ORTHOLOGUE AFUA_3G11890)-RELATED"/>
    <property type="match status" value="1"/>
</dbReference>
<dbReference type="PANTHER" id="PTHR42110">
    <property type="entry name" value="L-ASPARAGINASE, PUTATIVE (AFU_ORTHOLOGUE AFUA_3G11890)-RELATED"/>
    <property type="match status" value="1"/>
</dbReference>
<protein>
    <recommendedName>
        <fullName evidence="2">Asparaginase</fullName>
    </recommendedName>
</protein>
<dbReference type="EMBL" id="UINC01000774">
    <property type="protein sequence ID" value="SUZ60922.1"/>
    <property type="molecule type" value="Genomic_DNA"/>
</dbReference>
<evidence type="ECO:0008006" key="2">
    <source>
        <dbReference type="Google" id="ProtNLM"/>
    </source>
</evidence>
<dbReference type="AlphaFoldDB" id="A0A381P1Z8"/>